<feature type="transmembrane region" description="Helical" evidence="5">
    <location>
        <begin position="100"/>
        <end position="123"/>
    </location>
</feature>
<keyword evidence="7" id="KW-1185">Reference proteome</keyword>
<evidence type="ECO:0000256" key="2">
    <source>
        <dbReference type="ARBA" id="ARBA00022692"/>
    </source>
</evidence>
<dbReference type="RefSeq" id="WP_127027431.1">
    <property type="nucleotide sequence ID" value="NZ_RYFG02000116.1"/>
</dbReference>
<dbReference type="PANTHER" id="PTHR36926">
    <property type="entry name" value="COLICIN V PRODUCTION PROTEIN"/>
    <property type="match status" value="1"/>
</dbReference>
<keyword evidence="2 5" id="KW-0812">Transmembrane</keyword>
<comment type="caution">
    <text evidence="6">The sequence shown here is derived from an EMBL/GenBank/DDBJ whole genome shotgun (WGS) entry which is preliminary data.</text>
</comment>
<reference evidence="6 7" key="1">
    <citation type="journal article" date="2019" name="Antonie Van Leeuwenhoek">
        <title>Description of 'Ca. Methylobacter oryzae' KRF1, a novel species from the environmentally important Methylobacter clade 2.</title>
        <authorList>
            <person name="Khatri K."/>
            <person name="Mohite J.A."/>
            <person name="Pandit P.S."/>
            <person name="Bahulikar R."/>
            <person name="Rahalkar M.C."/>
        </authorList>
    </citation>
    <scope>NUCLEOTIDE SEQUENCE [LARGE SCALE GENOMIC DNA]</scope>
    <source>
        <strain evidence="6 7">KRF1</strain>
    </source>
</reference>
<keyword evidence="4 5" id="KW-0472">Membrane</keyword>
<evidence type="ECO:0000313" key="7">
    <source>
        <dbReference type="Proteomes" id="UP000733744"/>
    </source>
</evidence>
<protein>
    <submittedName>
        <fullName evidence="6">CvpA family protein</fullName>
    </submittedName>
</protein>
<feature type="transmembrane region" description="Helical" evidence="5">
    <location>
        <begin position="31"/>
        <end position="52"/>
    </location>
</feature>
<dbReference type="InterPro" id="IPR052719">
    <property type="entry name" value="CvpA-like"/>
</dbReference>
<feature type="transmembrane region" description="Helical" evidence="5">
    <location>
        <begin position="64"/>
        <end position="88"/>
    </location>
</feature>
<dbReference type="Pfam" id="PF02674">
    <property type="entry name" value="Colicin_V"/>
    <property type="match status" value="1"/>
</dbReference>
<evidence type="ECO:0000256" key="5">
    <source>
        <dbReference type="SAM" id="Phobius"/>
    </source>
</evidence>
<dbReference type="PANTHER" id="PTHR36926:SF1">
    <property type="entry name" value="COLICIN V PRODUCTION PROTEIN"/>
    <property type="match status" value="1"/>
</dbReference>
<evidence type="ECO:0000256" key="3">
    <source>
        <dbReference type="ARBA" id="ARBA00022989"/>
    </source>
</evidence>
<evidence type="ECO:0000256" key="4">
    <source>
        <dbReference type="ARBA" id="ARBA00023136"/>
    </source>
</evidence>
<evidence type="ECO:0000313" key="6">
    <source>
        <dbReference type="EMBL" id="TRW90743.1"/>
    </source>
</evidence>
<name>A0ABY3C647_9GAMM</name>
<accession>A0ABY3C647</accession>
<gene>
    <name evidence="6" type="ORF">EKO24_018270</name>
</gene>
<comment type="subcellular location">
    <subcellularLocation>
        <location evidence="1">Membrane</location>
        <topology evidence="1">Multi-pass membrane protein</topology>
    </subcellularLocation>
</comment>
<dbReference type="InterPro" id="IPR003825">
    <property type="entry name" value="Colicin-V_CvpA"/>
</dbReference>
<organism evidence="6 7">
    <name type="scientific">Candidatus Methylobacter oryzae</name>
    <dbReference type="NCBI Taxonomy" id="2497749"/>
    <lineage>
        <taxon>Bacteria</taxon>
        <taxon>Pseudomonadati</taxon>
        <taxon>Pseudomonadota</taxon>
        <taxon>Gammaproteobacteria</taxon>
        <taxon>Methylococcales</taxon>
        <taxon>Methylococcaceae</taxon>
        <taxon>Methylobacter</taxon>
    </lineage>
</organism>
<feature type="transmembrane region" description="Helical" evidence="5">
    <location>
        <begin position="6"/>
        <end position="24"/>
    </location>
</feature>
<dbReference type="EMBL" id="RYFG02000116">
    <property type="protein sequence ID" value="TRW90743.1"/>
    <property type="molecule type" value="Genomic_DNA"/>
</dbReference>
<dbReference type="Proteomes" id="UP000733744">
    <property type="component" value="Unassembled WGS sequence"/>
</dbReference>
<evidence type="ECO:0000256" key="1">
    <source>
        <dbReference type="ARBA" id="ARBA00004141"/>
    </source>
</evidence>
<sequence length="163" mass="18605">MIWIDFTFIGLIFVFFVTGLLRGFAKEVFSLAFWILAVWVSLMFSRSFSVFWEPAIKNQLVRIVASFMALFAITLSLGGLIGFLVSLVTKKTELTFMDRFWGMVLGIFRGMVVVTVIVIVAGLTPLPKDSWWKDSTLIPPFQMSAVWLRDHFSPGLAEYISYR</sequence>
<proteinExistence type="predicted"/>
<keyword evidence="3 5" id="KW-1133">Transmembrane helix</keyword>